<dbReference type="SUPFAM" id="SSF51735">
    <property type="entry name" value="NAD(P)-binding Rossmann-fold domains"/>
    <property type="match status" value="1"/>
</dbReference>
<dbReference type="EMBL" id="CACVAQ010000014">
    <property type="protein sequence ID" value="CAA6798969.1"/>
    <property type="molecule type" value="Genomic_DNA"/>
</dbReference>
<gene>
    <name evidence="2" type="ORF">HELGO_WM28438</name>
</gene>
<reference evidence="2" key="1">
    <citation type="submission" date="2020-01" db="EMBL/GenBank/DDBJ databases">
        <authorList>
            <person name="Meier V. D."/>
            <person name="Meier V D."/>
        </authorList>
    </citation>
    <scope>NUCLEOTIDE SEQUENCE</scope>
    <source>
        <strain evidence="2">HLG_WM_MAG_10</strain>
    </source>
</reference>
<dbReference type="Gene3D" id="3.40.50.720">
    <property type="entry name" value="NAD(P)-binding Rossmann-like Domain"/>
    <property type="match status" value="1"/>
</dbReference>
<dbReference type="PANTHER" id="PTHR43157:SF31">
    <property type="entry name" value="PHOSPHATIDYLINOSITOL-GLYCAN BIOSYNTHESIS CLASS F PROTEIN"/>
    <property type="match status" value="1"/>
</dbReference>
<accession>A0A6S6S260</accession>
<dbReference type="Pfam" id="PF00106">
    <property type="entry name" value="adh_short"/>
    <property type="match status" value="1"/>
</dbReference>
<dbReference type="InterPro" id="IPR002347">
    <property type="entry name" value="SDR_fam"/>
</dbReference>
<dbReference type="PANTHER" id="PTHR43157">
    <property type="entry name" value="PHOSPHATIDYLINOSITOL-GLYCAN BIOSYNTHESIS CLASS F PROTEIN-RELATED"/>
    <property type="match status" value="1"/>
</dbReference>
<dbReference type="InterPro" id="IPR036291">
    <property type="entry name" value="NAD(P)-bd_dom_sf"/>
</dbReference>
<organism evidence="2">
    <name type="scientific">uncultured Aureispira sp</name>
    <dbReference type="NCBI Taxonomy" id="1331704"/>
    <lineage>
        <taxon>Bacteria</taxon>
        <taxon>Pseudomonadati</taxon>
        <taxon>Bacteroidota</taxon>
        <taxon>Saprospiria</taxon>
        <taxon>Saprospirales</taxon>
        <taxon>Saprospiraceae</taxon>
        <taxon>Aureispira</taxon>
        <taxon>environmental samples</taxon>
    </lineage>
</organism>
<evidence type="ECO:0008006" key="3">
    <source>
        <dbReference type="Google" id="ProtNLM"/>
    </source>
</evidence>
<evidence type="ECO:0000313" key="2">
    <source>
        <dbReference type="EMBL" id="CAA6798969.1"/>
    </source>
</evidence>
<dbReference type="AlphaFoldDB" id="A0A6S6S260"/>
<evidence type="ECO:0000256" key="1">
    <source>
        <dbReference type="ARBA" id="ARBA00023002"/>
    </source>
</evidence>
<dbReference type="PRINTS" id="PR00081">
    <property type="entry name" value="GDHRDH"/>
</dbReference>
<keyword evidence="1" id="KW-0560">Oxidoreductase</keyword>
<sequence>MCPNNKQFDSTFKATLAGVKDVLFPKKTDKILQDTDRIDGQTVLVTGSNTGLGFAIATKLAKRGGNIIMAVRSGIPEKGQEIQQLSGNKNVRMEFVELAKLQSIQDLVLRLKAQNVTIDILVCNAGMVSAGSKVADNGLDLMFAVNYLSTFYFVNLLLQHQIIKPKNRPRPRLIFVASESHRVNFPIDYTTFGQPVPYSAAKVVKFYGYYKLLLTIFGVELHRRYANEGNDLSIFTLCPGAVHSDISRNSPSVLKPILWLVFKAFFQTPTKASRPAVYFACSPKMEGQSNVYLHIMQEKLMADAAYVEENGKKVWAASEQLLKELGSPL</sequence>
<proteinExistence type="predicted"/>
<dbReference type="GO" id="GO:0016491">
    <property type="term" value="F:oxidoreductase activity"/>
    <property type="evidence" value="ECO:0007669"/>
    <property type="project" value="UniProtKB-KW"/>
</dbReference>
<name>A0A6S6S260_9BACT</name>
<protein>
    <recommendedName>
        <fullName evidence="3">NAD(P)-binding protein</fullName>
    </recommendedName>
</protein>